<accession>A0A318SSF3</accession>
<sequence length="136" mass="14013">MHIRRGRQGAGGQDAGRALAWLLLLPFLLLSLLPLGTMATAGPNGPSIVLCTGEGPLEVVQAPDGSLRPAPPHRHESHPCAWAVHAQAADQPAPVQLPLPAPVHHAAYLSPGDEAAPRAAGPRAPSARDPPAAAFR</sequence>
<dbReference type="EMBL" id="QJTE01000002">
    <property type="protein sequence ID" value="PYE84871.1"/>
    <property type="molecule type" value="Genomic_DNA"/>
</dbReference>
<comment type="caution">
    <text evidence="2">The sequence shown here is derived from an EMBL/GenBank/DDBJ whole genome shotgun (WGS) entry which is preliminary data.</text>
</comment>
<evidence type="ECO:0008006" key="4">
    <source>
        <dbReference type="Google" id="ProtNLM"/>
    </source>
</evidence>
<protein>
    <recommendedName>
        <fullName evidence="4">DUF2946 family protein</fullName>
    </recommendedName>
</protein>
<keyword evidence="3" id="KW-1185">Reference proteome</keyword>
<feature type="region of interest" description="Disordered" evidence="1">
    <location>
        <begin position="109"/>
        <end position="136"/>
    </location>
</feature>
<gene>
    <name evidence="2" type="ORF">DFP88_102675</name>
</gene>
<dbReference type="AlphaFoldDB" id="A0A318SSF3"/>
<evidence type="ECO:0000256" key="1">
    <source>
        <dbReference type="SAM" id="MobiDB-lite"/>
    </source>
</evidence>
<dbReference type="Proteomes" id="UP000248311">
    <property type="component" value="Unassembled WGS sequence"/>
</dbReference>
<feature type="compositionally biased region" description="Low complexity" evidence="1">
    <location>
        <begin position="117"/>
        <end position="136"/>
    </location>
</feature>
<proteinExistence type="predicted"/>
<evidence type="ECO:0000313" key="2">
    <source>
        <dbReference type="EMBL" id="PYE84871.1"/>
    </source>
</evidence>
<name>A0A318SSF3_9RHOB</name>
<evidence type="ECO:0000313" key="3">
    <source>
        <dbReference type="Proteomes" id="UP000248311"/>
    </source>
</evidence>
<organism evidence="2 3">
    <name type="scientific">Pseudoroseicyclus aestuarii</name>
    <dbReference type="NCBI Taxonomy" id="1795041"/>
    <lineage>
        <taxon>Bacteria</taxon>
        <taxon>Pseudomonadati</taxon>
        <taxon>Pseudomonadota</taxon>
        <taxon>Alphaproteobacteria</taxon>
        <taxon>Rhodobacterales</taxon>
        <taxon>Paracoccaceae</taxon>
        <taxon>Pseudoroseicyclus</taxon>
    </lineage>
</organism>
<reference evidence="2 3" key="1">
    <citation type="submission" date="2018-06" db="EMBL/GenBank/DDBJ databases">
        <title>Genomic Encyclopedia of Type Strains, Phase III (KMG-III): the genomes of soil and plant-associated and newly described type strains.</title>
        <authorList>
            <person name="Whitman W."/>
        </authorList>
    </citation>
    <scope>NUCLEOTIDE SEQUENCE [LARGE SCALE GENOMIC DNA]</scope>
    <source>
        <strain evidence="2 3">CECT 9025</strain>
    </source>
</reference>